<sequence length="195" mass="22878">TGSQSSYVNTTQDGRLPIVDVFDTTQLLWMYQQNYSDIAYRLTPPFFVNKNPCTYFVKHNITDHDYFYCEYKKVKEQPTYERQVLHGKFHNFTGGLGNMHVVFNGSSNNTYENMTLMYREPNCSVFLVRYLLKYDNDTIINVPPVCQVFVPNSHVSVGPTEDCTRYYNQNCTGETTLFYNDTCKNEQEYPTQCDW</sequence>
<dbReference type="AlphaFoldDB" id="L7MIP9"/>
<proteinExistence type="evidence at transcript level"/>
<accession>L7MIP9</accession>
<feature type="non-terminal residue" evidence="1">
    <location>
        <position position="1"/>
    </location>
</feature>
<reference evidence="1" key="1">
    <citation type="submission" date="2012-11" db="EMBL/GenBank/DDBJ databases">
        <authorList>
            <person name="Lucero-Rivera Y.E."/>
            <person name="Tovar-Ramirez D."/>
        </authorList>
    </citation>
    <scope>NUCLEOTIDE SEQUENCE</scope>
    <source>
        <tissue evidence="1">Salivary gland</tissue>
    </source>
</reference>
<organism evidence="1">
    <name type="scientific">Rhipicephalus pulchellus</name>
    <name type="common">Yellow backed tick</name>
    <name type="synonym">Dermacentor pulchellus</name>
    <dbReference type="NCBI Taxonomy" id="72859"/>
    <lineage>
        <taxon>Eukaryota</taxon>
        <taxon>Metazoa</taxon>
        <taxon>Ecdysozoa</taxon>
        <taxon>Arthropoda</taxon>
        <taxon>Chelicerata</taxon>
        <taxon>Arachnida</taxon>
        <taxon>Acari</taxon>
        <taxon>Parasitiformes</taxon>
        <taxon>Ixodida</taxon>
        <taxon>Ixodoidea</taxon>
        <taxon>Ixodidae</taxon>
        <taxon>Rhipicephalinae</taxon>
        <taxon>Rhipicephalus</taxon>
        <taxon>Rhipicephalus</taxon>
    </lineage>
</organism>
<reference evidence="1" key="2">
    <citation type="journal article" date="2015" name="J. Proteomics">
        <title>Sexual differences in the sialomes of the zebra tick, Rhipicephalus pulchellus.</title>
        <authorList>
            <person name="Tan A.W."/>
            <person name="Francischetti I.M."/>
            <person name="Slovak M."/>
            <person name="Kini R.M."/>
            <person name="Ribeiro J.M."/>
        </authorList>
    </citation>
    <scope>NUCLEOTIDE SEQUENCE</scope>
    <source>
        <tissue evidence="1">Salivary gland</tissue>
    </source>
</reference>
<name>L7MIP9_RHIPC</name>
<evidence type="ECO:0000313" key="1">
    <source>
        <dbReference type="EMBL" id="JAA64071.1"/>
    </source>
</evidence>
<dbReference type="EMBL" id="GACK01000963">
    <property type="protein sequence ID" value="JAA64071.1"/>
    <property type="molecule type" value="mRNA"/>
</dbReference>
<protein>
    <submittedName>
        <fullName evidence="1">Putative group v salivary lipocalin</fullName>
    </submittedName>
</protein>